<evidence type="ECO:0000313" key="2">
    <source>
        <dbReference type="Proteomes" id="UP000662111"/>
    </source>
</evidence>
<gene>
    <name evidence="1" type="ORF">GCM10011509_06820</name>
</gene>
<protein>
    <recommendedName>
        <fullName evidence="3">Asparagine synthetase domain-containing protein</fullName>
    </recommendedName>
</protein>
<name>A0ABQ2F5I8_9MICO</name>
<reference evidence="2" key="1">
    <citation type="journal article" date="2019" name="Int. J. Syst. Evol. Microbiol.">
        <title>The Global Catalogue of Microorganisms (GCM) 10K type strain sequencing project: providing services to taxonomists for standard genome sequencing and annotation.</title>
        <authorList>
            <consortium name="The Broad Institute Genomics Platform"/>
            <consortium name="The Broad Institute Genome Sequencing Center for Infectious Disease"/>
            <person name="Wu L."/>
            <person name="Ma J."/>
        </authorList>
    </citation>
    <scope>NUCLEOTIDE SEQUENCE [LARGE SCALE GENOMIC DNA]</scope>
    <source>
        <strain evidence="2">CGMCC 1.5362</strain>
    </source>
</reference>
<dbReference type="Proteomes" id="UP000662111">
    <property type="component" value="Unassembled WGS sequence"/>
</dbReference>
<dbReference type="InterPro" id="IPR045654">
    <property type="entry name" value="DUF6395"/>
</dbReference>
<accession>A0ABQ2F5I8</accession>
<comment type="caution">
    <text evidence="1">The sequence shown here is derived from an EMBL/GenBank/DDBJ whole genome shotgun (WGS) entry which is preliminary data.</text>
</comment>
<sequence>MHVKIEHTPGRVTFVLEPSEGERTRRGVELARGRTSFLLDVAPGKVHPDLLVVSALLCVRPWVSKATPFSCSVPASRELAAAIRAGLGLTVAHVREHSPRATPRDGRPGLCFSGGTDSVAALVLLPESTHSYHLSRRRPRGERRATMMDGRAAEQSCEVLARHGRAVRVVPSDVEYLRHPMGFPHDLTTAVPLLLHADADRLDAVAWGAPLEATYRLQRGRFRDYARSPFVAEWGPLFAVLSLPVCVPVAGVSEVVTSAIVQQDELGRAAQSCVRGSRLGRPCRRCPKCARKDLLTSAVSGRWPDDRAIERQWRDREARQHLLVEPMKVEPVLAHCAHRYLADGGRSALLRSVAAKAGPDPRDWLTRSYEPALQLLPQRYRAGITAEVHRFASPMIAEEEAAVRGYDVTVPDAGRAAAQNELEGWMAAHPPRDGSRRARRRVRRELQAALDRRRSSLL</sequence>
<keyword evidence="2" id="KW-1185">Reference proteome</keyword>
<proteinExistence type="predicted"/>
<evidence type="ECO:0008006" key="3">
    <source>
        <dbReference type="Google" id="ProtNLM"/>
    </source>
</evidence>
<organism evidence="1 2">
    <name type="scientific">Ornithinimicrobium pekingense</name>
    <dbReference type="NCBI Taxonomy" id="384677"/>
    <lineage>
        <taxon>Bacteria</taxon>
        <taxon>Bacillati</taxon>
        <taxon>Actinomycetota</taxon>
        <taxon>Actinomycetes</taxon>
        <taxon>Micrococcales</taxon>
        <taxon>Ornithinimicrobiaceae</taxon>
        <taxon>Ornithinimicrobium</taxon>
    </lineage>
</organism>
<dbReference type="EMBL" id="BMLB01000002">
    <property type="protein sequence ID" value="GGK61138.1"/>
    <property type="molecule type" value="Genomic_DNA"/>
</dbReference>
<dbReference type="RefSeq" id="WP_022920805.1">
    <property type="nucleotide sequence ID" value="NZ_BMLB01000002.1"/>
</dbReference>
<evidence type="ECO:0000313" key="1">
    <source>
        <dbReference type="EMBL" id="GGK61138.1"/>
    </source>
</evidence>
<dbReference type="Pfam" id="PF19932">
    <property type="entry name" value="DUF6395"/>
    <property type="match status" value="1"/>
</dbReference>